<evidence type="ECO:0000313" key="1">
    <source>
        <dbReference type="EMBL" id="MDR6529975.1"/>
    </source>
</evidence>
<keyword evidence="2" id="KW-1185">Reference proteome</keyword>
<evidence type="ECO:0000313" key="2">
    <source>
        <dbReference type="Proteomes" id="UP001262754"/>
    </source>
</evidence>
<dbReference type="Proteomes" id="UP001262754">
    <property type="component" value="Unassembled WGS sequence"/>
</dbReference>
<dbReference type="EMBL" id="JAVDRL010000002">
    <property type="protein sequence ID" value="MDR6529975.1"/>
    <property type="molecule type" value="Genomic_DNA"/>
</dbReference>
<gene>
    <name evidence="1" type="ORF">J2800_000699</name>
</gene>
<dbReference type="RefSeq" id="WP_310029214.1">
    <property type="nucleotide sequence ID" value="NZ_JAVDRL010000002.1"/>
</dbReference>
<organism evidence="1 2">
    <name type="scientific">Caulobacter rhizosphaerae</name>
    <dbReference type="NCBI Taxonomy" id="2010972"/>
    <lineage>
        <taxon>Bacteria</taxon>
        <taxon>Pseudomonadati</taxon>
        <taxon>Pseudomonadota</taxon>
        <taxon>Alphaproteobacteria</taxon>
        <taxon>Caulobacterales</taxon>
        <taxon>Caulobacteraceae</taxon>
        <taxon>Caulobacter</taxon>
    </lineage>
</organism>
<reference evidence="1 2" key="1">
    <citation type="submission" date="2023-07" db="EMBL/GenBank/DDBJ databases">
        <title>Sorghum-associated microbial communities from plants grown in Nebraska, USA.</title>
        <authorList>
            <person name="Schachtman D."/>
        </authorList>
    </citation>
    <scope>NUCLEOTIDE SEQUENCE [LARGE SCALE GENOMIC DNA]</scope>
    <source>
        <strain evidence="1 2">DS2154</strain>
    </source>
</reference>
<name>A0ABU1MUW3_9CAUL</name>
<comment type="caution">
    <text evidence="1">The sequence shown here is derived from an EMBL/GenBank/DDBJ whole genome shotgun (WGS) entry which is preliminary data.</text>
</comment>
<accession>A0ABU1MUW3</accession>
<proteinExistence type="predicted"/>
<sequence length="65" mass="7005">MKAAHPGDPDPKAVRMLGKFDARGDAPRQGLDFPAPVEVFSGVSHVDGDPHPGLRRDEWIVGMLS</sequence>
<protein>
    <submittedName>
        <fullName evidence="1">Uncharacterized protein</fullName>
    </submittedName>
</protein>